<proteinExistence type="predicted"/>
<protein>
    <submittedName>
        <fullName evidence="8">Major facilitator superfamily (MFS) profile domain-containing protein</fullName>
    </submittedName>
</protein>
<keyword evidence="7" id="KW-1185">Reference proteome</keyword>
<feature type="transmembrane region" description="Helical" evidence="5">
    <location>
        <begin position="30"/>
        <end position="49"/>
    </location>
</feature>
<dbReference type="GO" id="GO:0016020">
    <property type="term" value="C:membrane"/>
    <property type="evidence" value="ECO:0007669"/>
    <property type="project" value="UniProtKB-SubCell"/>
</dbReference>
<feature type="transmembrane region" description="Helical" evidence="5">
    <location>
        <begin position="270"/>
        <end position="289"/>
    </location>
</feature>
<reference evidence="8" key="1">
    <citation type="submission" date="2022-11" db="UniProtKB">
        <authorList>
            <consortium name="WormBaseParasite"/>
        </authorList>
    </citation>
    <scope>IDENTIFICATION</scope>
</reference>
<organism evidence="7 8">
    <name type="scientific">Panagrolaimus davidi</name>
    <dbReference type="NCBI Taxonomy" id="227884"/>
    <lineage>
        <taxon>Eukaryota</taxon>
        <taxon>Metazoa</taxon>
        <taxon>Ecdysozoa</taxon>
        <taxon>Nematoda</taxon>
        <taxon>Chromadorea</taxon>
        <taxon>Rhabditida</taxon>
        <taxon>Tylenchina</taxon>
        <taxon>Panagrolaimomorpha</taxon>
        <taxon>Panagrolaimoidea</taxon>
        <taxon>Panagrolaimidae</taxon>
        <taxon>Panagrolaimus</taxon>
    </lineage>
</organism>
<dbReference type="InterPro" id="IPR005828">
    <property type="entry name" value="MFS_sugar_transport-like"/>
</dbReference>
<evidence type="ECO:0000313" key="7">
    <source>
        <dbReference type="Proteomes" id="UP000887578"/>
    </source>
</evidence>
<dbReference type="GO" id="GO:0015149">
    <property type="term" value="F:hexose transmembrane transporter activity"/>
    <property type="evidence" value="ECO:0007669"/>
    <property type="project" value="TreeGrafter"/>
</dbReference>
<evidence type="ECO:0000313" key="8">
    <source>
        <dbReference type="WBParaSite" id="PDA_v2.g23794.t1"/>
    </source>
</evidence>
<feature type="transmembrane region" description="Helical" evidence="5">
    <location>
        <begin position="397"/>
        <end position="416"/>
    </location>
</feature>
<evidence type="ECO:0000256" key="3">
    <source>
        <dbReference type="ARBA" id="ARBA00022989"/>
    </source>
</evidence>
<feature type="transmembrane region" description="Helical" evidence="5">
    <location>
        <begin position="153"/>
        <end position="172"/>
    </location>
</feature>
<feature type="transmembrane region" description="Helical" evidence="5">
    <location>
        <begin position="122"/>
        <end position="141"/>
    </location>
</feature>
<dbReference type="PANTHER" id="PTHR23503:SF29">
    <property type="entry name" value="MAJOR FACILITATOR SUPERFAMILY (MFS) PROFILE DOMAIN-CONTAINING PROTEIN"/>
    <property type="match status" value="1"/>
</dbReference>
<dbReference type="InterPro" id="IPR005829">
    <property type="entry name" value="Sugar_transporter_CS"/>
</dbReference>
<dbReference type="InterPro" id="IPR036259">
    <property type="entry name" value="MFS_trans_sf"/>
</dbReference>
<evidence type="ECO:0000256" key="1">
    <source>
        <dbReference type="ARBA" id="ARBA00004141"/>
    </source>
</evidence>
<keyword evidence="2 5" id="KW-0812">Transmembrane</keyword>
<feature type="transmembrane region" description="Helical" evidence="5">
    <location>
        <begin position="328"/>
        <end position="355"/>
    </location>
</feature>
<dbReference type="PROSITE" id="PS00216">
    <property type="entry name" value="SUGAR_TRANSPORT_1"/>
    <property type="match status" value="1"/>
</dbReference>
<name>A0A914Q4E9_9BILA</name>
<dbReference type="Pfam" id="PF00083">
    <property type="entry name" value="Sugar_tr"/>
    <property type="match status" value="1"/>
</dbReference>
<dbReference type="Proteomes" id="UP000887578">
    <property type="component" value="Unplaced"/>
</dbReference>
<dbReference type="SUPFAM" id="SSF103473">
    <property type="entry name" value="MFS general substrate transporter"/>
    <property type="match status" value="1"/>
</dbReference>
<comment type="subcellular location">
    <subcellularLocation>
        <location evidence="1">Membrane</location>
        <topology evidence="1">Multi-pass membrane protein</topology>
    </subcellularLocation>
</comment>
<dbReference type="PROSITE" id="PS50850">
    <property type="entry name" value="MFS"/>
    <property type="match status" value="1"/>
</dbReference>
<keyword evidence="3 5" id="KW-1133">Transmembrane helix</keyword>
<feature type="transmembrane region" description="Helical" evidence="5">
    <location>
        <begin position="367"/>
        <end position="391"/>
    </location>
</feature>
<evidence type="ECO:0000256" key="4">
    <source>
        <dbReference type="ARBA" id="ARBA00023136"/>
    </source>
</evidence>
<evidence type="ECO:0000256" key="5">
    <source>
        <dbReference type="SAM" id="Phobius"/>
    </source>
</evidence>
<dbReference type="InterPro" id="IPR020846">
    <property type="entry name" value="MFS_dom"/>
</dbReference>
<sequence>MNTPVDEFKSYLNISLSKRNFTMTNGTYTWMWDLIANCWFIGFFFGIWLSPLINDKFGRKIGFISMNAISLLASILRFLAILIYLPELLFLGRLLAAISTAVTYQSLILYLQECSPTSLRGVMSFTSEISYAVMALLGMFLGLDSIFGKNLKLLVGFAIIPSLIALIVLFPLPETPKFLYIVKKDPKAASKSITFYHGKSADIPSVLHEIALEAEQESESNSSIKEIFTTPYLRKAVLLSCLALQNTVALWAILLSSTDFLKHVNLKEDIAEWSSTGMALAYVIGTILGSTCIEKYGRRPMILIFTTANTVSLLLYVIFAALQPTISFLQYGCLLCFLFYGFTYGFGIGPIVSFISSELVSQRHRSLVQSVCLGINFLAVIISTFTILPLFSAIKEYAFLILYVIPCSLSIGILFAKLPETKGREIHEIVAELRGRK</sequence>
<feature type="transmembrane region" description="Helical" evidence="5">
    <location>
        <begin position="90"/>
        <end position="110"/>
    </location>
</feature>
<feature type="transmembrane region" description="Helical" evidence="5">
    <location>
        <begin position="61"/>
        <end position="84"/>
    </location>
</feature>
<dbReference type="PANTHER" id="PTHR23503">
    <property type="entry name" value="SOLUTE CARRIER FAMILY 2"/>
    <property type="match status" value="1"/>
</dbReference>
<dbReference type="Gene3D" id="1.20.1250.20">
    <property type="entry name" value="MFS general substrate transporter like domains"/>
    <property type="match status" value="1"/>
</dbReference>
<feature type="transmembrane region" description="Helical" evidence="5">
    <location>
        <begin position="236"/>
        <end position="258"/>
    </location>
</feature>
<dbReference type="InterPro" id="IPR045263">
    <property type="entry name" value="GLUT"/>
</dbReference>
<evidence type="ECO:0000259" key="6">
    <source>
        <dbReference type="PROSITE" id="PS50850"/>
    </source>
</evidence>
<accession>A0A914Q4E9</accession>
<dbReference type="WBParaSite" id="PDA_v2.g23794.t1">
    <property type="protein sequence ID" value="PDA_v2.g23794.t1"/>
    <property type="gene ID" value="PDA_v2.g23794"/>
</dbReference>
<dbReference type="AlphaFoldDB" id="A0A914Q4E9"/>
<evidence type="ECO:0000256" key="2">
    <source>
        <dbReference type="ARBA" id="ARBA00022692"/>
    </source>
</evidence>
<feature type="transmembrane region" description="Helical" evidence="5">
    <location>
        <begin position="301"/>
        <end position="322"/>
    </location>
</feature>
<keyword evidence="4 5" id="KW-0472">Membrane</keyword>
<feature type="domain" description="Major facilitator superfamily (MFS) profile" evidence="6">
    <location>
        <begin position="1"/>
        <end position="422"/>
    </location>
</feature>